<evidence type="ECO:0000313" key="6">
    <source>
        <dbReference type="EMBL" id="GGB79222.1"/>
    </source>
</evidence>
<organism evidence="6 7">
    <name type="scientific">Knoellia flava</name>
    <dbReference type="NCBI Taxonomy" id="913969"/>
    <lineage>
        <taxon>Bacteria</taxon>
        <taxon>Bacillati</taxon>
        <taxon>Actinomycetota</taxon>
        <taxon>Actinomycetes</taxon>
        <taxon>Micrococcales</taxon>
        <taxon>Intrasporangiaceae</taxon>
        <taxon>Knoellia</taxon>
    </lineage>
</organism>
<dbReference type="RefSeq" id="WP_052116802.1">
    <property type="nucleotide sequence ID" value="NZ_BMEA01000002.1"/>
</dbReference>
<keyword evidence="2 4" id="KW-0238">DNA-binding</keyword>
<evidence type="ECO:0000256" key="3">
    <source>
        <dbReference type="ARBA" id="ARBA00023163"/>
    </source>
</evidence>
<dbReference type="InterPro" id="IPR050109">
    <property type="entry name" value="HTH-type_TetR-like_transc_reg"/>
</dbReference>
<feature type="domain" description="HTH tetR-type" evidence="5">
    <location>
        <begin position="19"/>
        <end position="79"/>
    </location>
</feature>
<dbReference type="SUPFAM" id="SSF46689">
    <property type="entry name" value="Homeodomain-like"/>
    <property type="match status" value="1"/>
</dbReference>
<dbReference type="Gene3D" id="1.10.10.60">
    <property type="entry name" value="Homeodomain-like"/>
    <property type="match status" value="1"/>
</dbReference>
<evidence type="ECO:0000256" key="1">
    <source>
        <dbReference type="ARBA" id="ARBA00023015"/>
    </source>
</evidence>
<keyword evidence="3" id="KW-0804">Transcription</keyword>
<dbReference type="Proteomes" id="UP000628079">
    <property type="component" value="Unassembled WGS sequence"/>
</dbReference>
<dbReference type="InterPro" id="IPR009057">
    <property type="entry name" value="Homeodomain-like_sf"/>
</dbReference>
<reference evidence="6" key="2">
    <citation type="submission" date="2020-09" db="EMBL/GenBank/DDBJ databases">
        <authorList>
            <person name="Sun Q."/>
            <person name="Zhou Y."/>
        </authorList>
    </citation>
    <scope>NUCLEOTIDE SEQUENCE</scope>
    <source>
        <strain evidence="6">CGMCC 1.10749</strain>
    </source>
</reference>
<dbReference type="GO" id="GO:0000976">
    <property type="term" value="F:transcription cis-regulatory region binding"/>
    <property type="evidence" value="ECO:0007669"/>
    <property type="project" value="TreeGrafter"/>
</dbReference>
<evidence type="ECO:0000259" key="5">
    <source>
        <dbReference type="PROSITE" id="PS50977"/>
    </source>
</evidence>
<protein>
    <recommendedName>
        <fullName evidence="5">HTH tetR-type domain-containing protein</fullName>
    </recommendedName>
</protein>
<evidence type="ECO:0000256" key="2">
    <source>
        <dbReference type="ARBA" id="ARBA00023125"/>
    </source>
</evidence>
<dbReference type="EMBL" id="BMEA01000002">
    <property type="protein sequence ID" value="GGB79222.1"/>
    <property type="molecule type" value="Genomic_DNA"/>
</dbReference>
<dbReference type="GO" id="GO:0003700">
    <property type="term" value="F:DNA-binding transcription factor activity"/>
    <property type="evidence" value="ECO:0007669"/>
    <property type="project" value="TreeGrafter"/>
</dbReference>
<sequence>MSTKDTSCVIGGLRERNRQRTAARLERAAWELVAEQGFDAVTADAVAERAEVSRRTFFNYFPRVEMVLNERMRSTIAALAERYVARPADEPVHASLTAVLDEPFGADLLEKAVLVLGQASGSVAARHFLVETQLAETAQVEQALLDHTPGTDPMYAQVVARAVMGAGYAATEAWIEQSGGVVDEASRRLHLDLLRQAFAHLFTAFSSPATATPSRKS</sequence>
<evidence type="ECO:0000313" key="7">
    <source>
        <dbReference type="Proteomes" id="UP000628079"/>
    </source>
</evidence>
<dbReference type="Gene3D" id="1.10.357.10">
    <property type="entry name" value="Tetracycline Repressor, domain 2"/>
    <property type="match status" value="1"/>
</dbReference>
<dbReference type="InterPro" id="IPR001647">
    <property type="entry name" value="HTH_TetR"/>
</dbReference>
<dbReference type="PANTHER" id="PTHR30055:SF238">
    <property type="entry name" value="MYCOFACTOCIN BIOSYNTHESIS TRANSCRIPTIONAL REGULATOR MFTR-RELATED"/>
    <property type="match status" value="1"/>
</dbReference>
<gene>
    <name evidence="6" type="ORF">GCM10011314_18500</name>
</gene>
<keyword evidence="1" id="KW-0805">Transcription regulation</keyword>
<dbReference type="PROSITE" id="PS50977">
    <property type="entry name" value="HTH_TETR_2"/>
    <property type="match status" value="1"/>
</dbReference>
<accession>A0A8H9KSC3</accession>
<dbReference type="AlphaFoldDB" id="A0A8H9KSC3"/>
<evidence type="ECO:0000256" key="4">
    <source>
        <dbReference type="PROSITE-ProRule" id="PRU00335"/>
    </source>
</evidence>
<reference evidence="6" key="1">
    <citation type="journal article" date="2014" name="Int. J. Syst. Evol. Microbiol.">
        <title>Complete genome sequence of Corynebacterium casei LMG S-19264T (=DSM 44701T), isolated from a smear-ripened cheese.</title>
        <authorList>
            <consortium name="US DOE Joint Genome Institute (JGI-PGF)"/>
            <person name="Walter F."/>
            <person name="Albersmeier A."/>
            <person name="Kalinowski J."/>
            <person name="Ruckert C."/>
        </authorList>
    </citation>
    <scope>NUCLEOTIDE SEQUENCE</scope>
    <source>
        <strain evidence="6">CGMCC 1.10749</strain>
    </source>
</reference>
<proteinExistence type="predicted"/>
<comment type="caution">
    <text evidence="6">The sequence shown here is derived from an EMBL/GenBank/DDBJ whole genome shotgun (WGS) entry which is preliminary data.</text>
</comment>
<dbReference type="PANTHER" id="PTHR30055">
    <property type="entry name" value="HTH-TYPE TRANSCRIPTIONAL REGULATOR RUTR"/>
    <property type="match status" value="1"/>
</dbReference>
<dbReference type="Pfam" id="PF00440">
    <property type="entry name" value="TetR_N"/>
    <property type="match status" value="1"/>
</dbReference>
<feature type="DNA-binding region" description="H-T-H motif" evidence="4">
    <location>
        <begin position="42"/>
        <end position="61"/>
    </location>
</feature>
<name>A0A8H9KSC3_9MICO</name>